<dbReference type="SUPFAM" id="SSF53335">
    <property type="entry name" value="S-adenosyl-L-methionine-dependent methyltransferases"/>
    <property type="match status" value="1"/>
</dbReference>
<gene>
    <name evidence="2" type="ORF">G3I59_35515</name>
</gene>
<dbReference type="Gene3D" id="3.40.50.150">
    <property type="entry name" value="Vaccinia Virus protein VP39"/>
    <property type="match status" value="1"/>
</dbReference>
<dbReference type="EMBL" id="JAAGNC010000177">
    <property type="protein sequence ID" value="NEC60761.1"/>
    <property type="molecule type" value="Genomic_DNA"/>
</dbReference>
<sequence>MPSSSPPAPLPGPDRDDRAAERSASDAALKAAAERWKRAEERQEPPELCCPSPARMREVLLRRPNSYSMEREWCRRAERVMPGLPDVARAENEFLARAVAFAAENRGIDRFLVLGDALPFSFPAVDHVVAAGSGQAVYAGDDKVVVAQWRAHDAGRRAVDGVDGSFLVPGTVLFADAVRGSLAPGAPVCLLLTGLFETIPDTDAAATALRACVERLPARSVVVATHASVDGLDPGEPEDMLLERKMREVCRLYEYHHRPPRSLRTAAGFRRVLGDRPELAASVVPAVEWNNPDRAAGSRAESLCLAVVAEVTGTGALGAAGGPGARA</sequence>
<accession>A0ABX0C6X4</accession>
<proteinExistence type="predicted"/>
<dbReference type="InterPro" id="IPR006764">
    <property type="entry name" value="SAM_dep_MeTrfase_SAV2177_type"/>
</dbReference>
<comment type="caution">
    <text evidence="2">The sequence shown here is derived from an EMBL/GenBank/DDBJ whole genome shotgun (WGS) entry which is preliminary data.</text>
</comment>
<feature type="compositionally biased region" description="Basic and acidic residues" evidence="1">
    <location>
        <begin position="13"/>
        <end position="24"/>
    </location>
</feature>
<feature type="region of interest" description="Disordered" evidence="1">
    <location>
        <begin position="1"/>
        <end position="49"/>
    </location>
</feature>
<dbReference type="RefSeq" id="WP_067595711.1">
    <property type="nucleotide sequence ID" value="NZ_JAAGNC010000177.1"/>
</dbReference>
<organism evidence="2 3">
    <name type="scientific">Amycolatopsis rubida</name>
    <dbReference type="NCBI Taxonomy" id="112413"/>
    <lineage>
        <taxon>Bacteria</taxon>
        <taxon>Bacillati</taxon>
        <taxon>Actinomycetota</taxon>
        <taxon>Actinomycetes</taxon>
        <taxon>Pseudonocardiales</taxon>
        <taxon>Pseudonocardiaceae</taxon>
        <taxon>Amycolatopsis</taxon>
    </lineage>
</organism>
<evidence type="ECO:0000313" key="2">
    <source>
        <dbReference type="EMBL" id="NEC60761.1"/>
    </source>
</evidence>
<protein>
    <recommendedName>
        <fullName evidence="4">S-adenosyl methyltransferase</fullName>
    </recommendedName>
</protein>
<evidence type="ECO:0008006" key="4">
    <source>
        <dbReference type="Google" id="ProtNLM"/>
    </source>
</evidence>
<name>A0ABX0C6X4_9PSEU</name>
<reference evidence="2 3" key="1">
    <citation type="submission" date="2020-01" db="EMBL/GenBank/DDBJ databases">
        <title>Insect and environment-associated Actinomycetes.</title>
        <authorList>
            <person name="Currrie C."/>
            <person name="Chevrette M."/>
            <person name="Carlson C."/>
            <person name="Stubbendieck R."/>
            <person name="Wendt-Pienkowski E."/>
        </authorList>
    </citation>
    <scope>NUCLEOTIDE SEQUENCE [LARGE SCALE GENOMIC DNA]</scope>
    <source>
        <strain evidence="2 3">SID8386</strain>
    </source>
</reference>
<feature type="compositionally biased region" description="Basic and acidic residues" evidence="1">
    <location>
        <begin position="32"/>
        <end position="45"/>
    </location>
</feature>
<keyword evidence="3" id="KW-1185">Reference proteome</keyword>
<dbReference type="Proteomes" id="UP000470404">
    <property type="component" value="Unassembled WGS sequence"/>
</dbReference>
<evidence type="ECO:0000313" key="3">
    <source>
        <dbReference type="Proteomes" id="UP000470404"/>
    </source>
</evidence>
<dbReference type="Pfam" id="PF04672">
    <property type="entry name" value="Methyltransf_19"/>
    <property type="match status" value="1"/>
</dbReference>
<feature type="compositionally biased region" description="Pro residues" evidence="1">
    <location>
        <begin position="1"/>
        <end position="12"/>
    </location>
</feature>
<dbReference type="InterPro" id="IPR029063">
    <property type="entry name" value="SAM-dependent_MTases_sf"/>
</dbReference>
<evidence type="ECO:0000256" key="1">
    <source>
        <dbReference type="SAM" id="MobiDB-lite"/>
    </source>
</evidence>